<keyword evidence="5" id="KW-0411">Iron-sulfur</keyword>
<reference evidence="8" key="1">
    <citation type="journal article" date="2015" name="Int. J. Syst. Evol. Microbiol.">
        <title>Rhizobium oryzicola sp. nov., potential plant-growth-promoting endophytic bacteria isolated from rice roots.</title>
        <authorList>
            <person name="Zhang X.X."/>
            <person name="Gao J.S."/>
            <person name="Cao Y.H."/>
            <person name="Sheirdil R.A."/>
            <person name="Wang X.C."/>
            <person name="Zhang L."/>
        </authorList>
    </citation>
    <scope>NUCLEOTIDE SEQUENCE</scope>
    <source>
        <strain evidence="8">05753</strain>
    </source>
</reference>
<dbReference type="Proteomes" id="UP001169006">
    <property type="component" value="Unassembled WGS sequence"/>
</dbReference>
<dbReference type="CDD" id="cd00207">
    <property type="entry name" value="fer2"/>
    <property type="match status" value="1"/>
</dbReference>
<dbReference type="RefSeq" id="WP_302077670.1">
    <property type="nucleotide sequence ID" value="NZ_JAUKWQ010000004.1"/>
</dbReference>
<feature type="domain" description="2Fe-2S ferredoxin-type" evidence="7">
    <location>
        <begin position="2"/>
        <end position="106"/>
    </location>
</feature>
<evidence type="ECO:0000256" key="5">
    <source>
        <dbReference type="ARBA" id="ARBA00023014"/>
    </source>
</evidence>
<keyword evidence="4" id="KW-0408">Iron</keyword>
<evidence type="ECO:0000256" key="6">
    <source>
        <dbReference type="ARBA" id="ARBA00034078"/>
    </source>
</evidence>
<reference evidence="8" key="2">
    <citation type="submission" date="2023-07" db="EMBL/GenBank/DDBJ databases">
        <authorList>
            <person name="Sun H."/>
        </authorList>
    </citation>
    <scope>NUCLEOTIDE SEQUENCE</scope>
    <source>
        <strain evidence="8">05753</strain>
    </source>
</reference>
<evidence type="ECO:0000256" key="4">
    <source>
        <dbReference type="ARBA" id="ARBA00023004"/>
    </source>
</evidence>
<dbReference type="EMBL" id="JAUKWQ010000004">
    <property type="protein sequence ID" value="MDO1583482.1"/>
    <property type="molecule type" value="Genomic_DNA"/>
</dbReference>
<sequence length="107" mass="11468">MPKLTFISSSGDRHEIAASNGASVMECAVEHGIEGIVAECGGSMSCGTCHIYLDQEAYERLGIPATAENDLLDFVNAPRRPTSRLSCQIKVDEHLDGAVISVPQSQY</sequence>
<dbReference type="PROSITE" id="PS51085">
    <property type="entry name" value="2FE2S_FER_2"/>
    <property type="match status" value="1"/>
</dbReference>
<comment type="similarity">
    <text evidence="1">Belongs to the adrenodoxin/putidaredoxin family.</text>
</comment>
<proteinExistence type="inferred from homology"/>
<dbReference type="InterPro" id="IPR001055">
    <property type="entry name" value="Adrenodoxin-like"/>
</dbReference>
<dbReference type="InterPro" id="IPR036010">
    <property type="entry name" value="2Fe-2S_ferredoxin-like_sf"/>
</dbReference>
<keyword evidence="3" id="KW-0479">Metal-binding</keyword>
<evidence type="ECO:0000256" key="3">
    <source>
        <dbReference type="ARBA" id="ARBA00022723"/>
    </source>
</evidence>
<evidence type="ECO:0000313" key="8">
    <source>
        <dbReference type="EMBL" id="MDO1583482.1"/>
    </source>
</evidence>
<dbReference type="PANTHER" id="PTHR23426:SF65">
    <property type="entry name" value="FERREDOXIN-2, MITOCHONDRIAL"/>
    <property type="match status" value="1"/>
</dbReference>
<evidence type="ECO:0000256" key="1">
    <source>
        <dbReference type="ARBA" id="ARBA00010914"/>
    </source>
</evidence>
<keyword evidence="2" id="KW-0001">2Fe-2S</keyword>
<name>A0ABT8SYH7_9HYPH</name>
<evidence type="ECO:0000256" key="2">
    <source>
        <dbReference type="ARBA" id="ARBA00022714"/>
    </source>
</evidence>
<dbReference type="PANTHER" id="PTHR23426">
    <property type="entry name" value="FERREDOXIN/ADRENODOXIN"/>
    <property type="match status" value="1"/>
</dbReference>
<evidence type="ECO:0000259" key="7">
    <source>
        <dbReference type="PROSITE" id="PS51085"/>
    </source>
</evidence>
<comment type="caution">
    <text evidence="8">The sequence shown here is derived from an EMBL/GenBank/DDBJ whole genome shotgun (WGS) entry which is preliminary data.</text>
</comment>
<gene>
    <name evidence="8" type="ORF">Q2T52_15445</name>
</gene>
<keyword evidence="9" id="KW-1185">Reference proteome</keyword>
<dbReference type="PRINTS" id="PR00355">
    <property type="entry name" value="ADRENODOXIN"/>
</dbReference>
<protein>
    <submittedName>
        <fullName evidence="8">2Fe-2S iron-sulfur cluster-binding protein</fullName>
    </submittedName>
</protein>
<dbReference type="Pfam" id="PF00111">
    <property type="entry name" value="Fer2"/>
    <property type="match status" value="1"/>
</dbReference>
<dbReference type="InterPro" id="IPR012675">
    <property type="entry name" value="Beta-grasp_dom_sf"/>
</dbReference>
<evidence type="ECO:0000313" key="9">
    <source>
        <dbReference type="Proteomes" id="UP001169006"/>
    </source>
</evidence>
<dbReference type="SUPFAM" id="SSF54292">
    <property type="entry name" value="2Fe-2S ferredoxin-like"/>
    <property type="match status" value="1"/>
</dbReference>
<accession>A0ABT8SYH7</accession>
<dbReference type="Gene3D" id="3.10.20.30">
    <property type="match status" value="1"/>
</dbReference>
<comment type="cofactor">
    <cofactor evidence="6">
        <name>[2Fe-2S] cluster</name>
        <dbReference type="ChEBI" id="CHEBI:190135"/>
    </cofactor>
</comment>
<dbReference type="InterPro" id="IPR001041">
    <property type="entry name" value="2Fe-2S_ferredoxin-type"/>
</dbReference>
<organism evidence="8 9">
    <name type="scientific">Rhizobium oryzicola</name>
    <dbReference type="NCBI Taxonomy" id="1232668"/>
    <lineage>
        <taxon>Bacteria</taxon>
        <taxon>Pseudomonadati</taxon>
        <taxon>Pseudomonadota</taxon>
        <taxon>Alphaproteobacteria</taxon>
        <taxon>Hyphomicrobiales</taxon>
        <taxon>Rhizobiaceae</taxon>
        <taxon>Rhizobium/Agrobacterium group</taxon>
        <taxon>Rhizobium</taxon>
    </lineage>
</organism>